<accession>A0A1V2QYR2</accession>
<dbReference type="RefSeq" id="WP_052201332.1">
    <property type="nucleotide sequence ID" value="NZ_JRMH01000001.1"/>
</dbReference>
<dbReference type="InterPro" id="IPR029044">
    <property type="entry name" value="Nucleotide-diphossugar_trans"/>
</dbReference>
<name>A0A1V2QYR2_9GAMM</name>
<dbReference type="Proteomes" id="UP000189286">
    <property type="component" value="Unassembled WGS sequence"/>
</dbReference>
<dbReference type="Pfam" id="PF00535">
    <property type="entry name" value="Glycos_transf_2"/>
    <property type="match status" value="1"/>
</dbReference>
<reference evidence="3" key="1">
    <citation type="submission" date="2016-11" db="EMBL/GenBank/DDBJ databases">
        <authorList>
            <person name="Panda P."/>
            <person name="Visnovsky S."/>
            <person name="Pitman A."/>
        </authorList>
    </citation>
    <scope>NUCLEOTIDE SEQUENCE [LARGE SCALE GENOMIC DNA]</scope>
    <source>
        <strain evidence="3">ICMP 9972</strain>
    </source>
</reference>
<comment type="caution">
    <text evidence="2">The sequence shown here is derived from an EMBL/GenBank/DDBJ whole genome shotgun (WGS) entry which is preliminary data.</text>
</comment>
<dbReference type="PANTHER" id="PTHR43179:SF7">
    <property type="entry name" value="RHAMNOSYLTRANSFERASE WBBL"/>
    <property type="match status" value="1"/>
</dbReference>
<proteinExistence type="predicted"/>
<dbReference type="AlphaFoldDB" id="A0A1V2QYR2"/>
<dbReference type="SUPFAM" id="SSF53756">
    <property type="entry name" value="UDP-Glycosyltransferase/glycogen phosphorylase"/>
    <property type="match status" value="1"/>
</dbReference>
<evidence type="ECO:0000313" key="2">
    <source>
        <dbReference type="EMBL" id="ONK01697.1"/>
    </source>
</evidence>
<evidence type="ECO:0000313" key="3">
    <source>
        <dbReference type="Proteomes" id="UP000189286"/>
    </source>
</evidence>
<sequence length="1227" mass="138245">MPRVFISTLQLIDYRDETLAILDLMGGFIDSGWGVDVYCHQYDTRIKNLIEKKFPGKDIFATADTDYIFNENYDLFWIQYFSLNTSILDRFLNGGVTTNIIFDHQSLDSREAASADILLENRLCDRALVTLPRLTNFLNEGGITSSLISVFPHSSPDFYFNHTSHANNKSLKKILIVVEETTPMLKALISELEKFSIACEIMNREQWVHNNTVTDFDAIVASGIIAQYALCLGKPAYLYQDNFFIGYITDELVEGNVFRNETAGKALSSEEVAESIYKGYEQAAKYTQQRSDYYNKSWRLSNTLPELLDSLPEPTLKTITDQELQRLALHNLTLQDKTKPFYSVDKWLSERLISPARRDLLQAFIQAYPDIGNISIAVLAQSNDNNAINASLASVQEQFYLAKEVYVLTSNGFTCADAPGTVTWLSSDRVEESQLNAVLAQTSTSYLLVLRAGERLLPHASLLLAEHRLRFPSAKAFYFDEAILKEGKAENPMLKPECNIDMLRSFPYIGRNLAIDVSTLRQQGIIPSVGESLELHDVIWQRIEQEGPQAIGHIPEVLVYTTDSLFDWLNSDGVTQHYPDIIQRHLARCHVEAVVSACNNDGICRIQYQHASKPLVSIIIPTRDHLPVISRCIETLMERTQYLNYELLIVDNQSAEAGACQYLRQLAAMELTQVQVLSWPHPFNFSAINNFAAQKAKGDVLLFLNNDTEITNGDWLNALLNHALRPEVGIVGAKLVFDDGRIQHGGIVLGMNDSAAIAFQGMGAESKGYMSRLRTTHNVSAVSAACMMMRRDVYVELGGFDEQQYPTYFGDVDLSLKARQQGYLVVWTPEAQVMHLGGASRLLQQHFKLSPLPQKSDVELLYDRWLPQLANDPCYHPAYGKHAPGFSLTPEMARCQRALPGRPLPVVIGSHSDWHGCGHYRVIFPFQALEREMHIEGGLKHGVPKLVDAVDMEPDVVIVQSAAGAQTPEMVAQYRKYTRSSIVAEFDDYILNIPINSGNRKAFSQQLIKNFRRSLESVDWVVVSTPALAEAYSAYHSDIRVAYNRLPTSWWKGLTSLRQQGRKPRVGWAGGSSHKGDLAILRSVVKALEDDVEWVFMGMKPEGVKCEFHAGVPIEYYPQKTASLNLDLALVPLEYNLFNECKSNLRLMELGACGVPVICTDIEPYRCGLPVTRVDNRFKDWMDAIRMHISDMDATARMGDQLKDTVYKDWMLEGDGLTDWLQAWLPK</sequence>
<organism evidence="2 3">
    <name type="scientific">Pectobacterium actinidiae</name>
    <dbReference type="NCBI Taxonomy" id="1507808"/>
    <lineage>
        <taxon>Bacteria</taxon>
        <taxon>Pseudomonadati</taxon>
        <taxon>Pseudomonadota</taxon>
        <taxon>Gammaproteobacteria</taxon>
        <taxon>Enterobacterales</taxon>
        <taxon>Pectobacteriaceae</taxon>
        <taxon>Pectobacterium</taxon>
    </lineage>
</organism>
<dbReference type="PANTHER" id="PTHR43179">
    <property type="entry name" value="RHAMNOSYLTRANSFERASE WBBL"/>
    <property type="match status" value="1"/>
</dbReference>
<dbReference type="EMBL" id="MPUJ01000021">
    <property type="protein sequence ID" value="ONK01697.1"/>
    <property type="molecule type" value="Genomic_DNA"/>
</dbReference>
<dbReference type="Gene3D" id="3.90.550.10">
    <property type="entry name" value="Spore Coat Polysaccharide Biosynthesis Protein SpsA, Chain A"/>
    <property type="match status" value="1"/>
</dbReference>
<dbReference type="SUPFAM" id="SSF53448">
    <property type="entry name" value="Nucleotide-diphospho-sugar transferases"/>
    <property type="match status" value="1"/>
</dbReference>
<gene>
    <name evidence="2" type="ORF">BSK71_19710</name>
</gene>
<protein>
    <recommendedName>
        <fullName evidence="1">Glycosyltransferase 2-like domain-containing protein</fullName>
    </recommendedName>
</protein>
<evidence type="ECO:0000259" key="1">
    <source>
        <dbReference type="Pfam" id="PF00535"/>
    </source>
</evidence>
<dbReference type="CDD" id="cd04186">
    <property type="entry name" value="GT_2_like_c"/>
    <property type="match status" value="1"/>
</dbReference>
<dbReference type="InterPro" id="IPR001173">
    <property type="entry name" value="Glyco_trans_2-like"/>
</dbReference>
<feature type="domain" description="Glycosyltransferase 2-like" evidence="1">
    <location>
        <begin position="617"/>
        <end position="796"/>
    </location>
</feature>